<feature type="compositionally biased region" description="Polar residues" evidence="8">
    <location>
        <begin position="344"/>
        <end position="356"/>
    </location>
</feature>
<gene>
    <name evidence="10" type="ORF">CC86DRAFT_471651</name>
</gene>
<dbReference type="OrthoDB" id="21072at2759"/>
<feature type="compositionally biased region" description="Low complexity" evidence="8">
    <location>
        <begin position="319"/>
        <end position="338"/>
    </location>
</feature>
<accession>A0A6A6ZGJ5</accession>
<feature type="compositionally biased region" description="Acidic residues" evidence="8">
    <location>
        <begin position="249"/>
        <end position="261"/>
    </location>
</feature>
<evidence type="ECO:0000259" key="9">
    <source>
        <dbReference type="Pfam" id="PF18388"/>
    </source>
</evidence>
<evidence type="ECO:0000256" key="6">
    <source>
        <dbReference type="ARBA" id="ARBA00023006"/>
    </source>
</evidence>
<dbReference type="PANTHER" id="PTHR40012">
    <property type="entry name" value="AUTOPHAGY-RELATED PROTEIN 29"/>
    <property type="match status" value="1"/>
</dbReference>
<dbReference type="Pfam" id="PF18388">
    <property type="entry name" value="ATG29_N"/>
    <property type="match status" value="1"/>
</dbReference>
<feature type="region of interest" description="Disordered" evidence="8">
    <location>
        <begin position="85"/>
        <end position="396"/>
    </location>
</feature>
<dbReference type="EMBL" id="MU006242">
    <property type="protein sequence ID" value="KAF2819998.1"/>
    <property type="molecule type" value="Genomic_DNA"/>
</dbReference>
<proteinExistence type="inferred from homology"/>
<reference evidence="10" key="1">
    <citation type="journal article" date="2020" name="Stud. Mycol.">
        <title>101 Dothideomycetes genomes: a test case for predicting lifestyles and emergence of pathogens.</title>
        <authorList>
            <person name="Haridas S."/>
            <person name="Albert R."/>
            <person name="Binder M."/>
            <person name="Bloem J."/>
            <person name="Labutti K."/>
            <person name="Salamov A."/>
            <person name="Andreopoulos B."/>
            <person name="Baker S."/>
            <person name="Barry K."/>
            <person name="Bills G."/>
            <person name="Bluhm B."/>
            <person name="Cannon C."/>
            <person name="Castanera R."/>
            <person name="Culley D."/>
            <person name="Daum C."/>
            <person name="Ezra D."/>
            <person name="Gonzalez J."/>
            <person name="Henrissat B."/>
            <person name="Kuo A."/>
            <person name="Liang C."/>
            <person name="Lipzen A."/>
            <person name="Lutzoni F."/>
            <person name="Magnuson J."/>
            <person name="Mondo S."/>
            <person name="Nolan M."/>
            <person name="Ohm R."/>
            <person name="Pangilinan J."/>
            <person name="Park H.-J."/>
            <person name="Ramirez L."/>
            <person name="Alfaro M."/>
            <person name="Sun H."/>
            <person name="Tritt A."/>
            <person name="Yoshinaga Y."/>
            <person name="Zwiers L.-H."/>
            <person name="Turgeon B."/>
            <person name="Goodwin S."/>
            <person name="Spatafora J."/>
            <person name="Crous P."/>
            <person name="Grigoriev I."/>
        </authorList>
    </citation>
    <scope>NUCLEOTIDE SEQUENCE</scope>
    <source>
        <strain evidence="10">CBS 113818</strain>
    </source>
</reference>
<dbReference type="InterPro" id="IPR039362">
    <property type="entry name" value="ATG29_sf"/>
</dbReference>
<feature type="domain" description="Atg29 N-terminal" evidence="9">
    <location>
        <begin position="6"/>
        <end position="59"/>
    </location>
</feature>
<keyword evidence="4" id="KW-0813">Transport</keyword>
<dbReference type="InterPro" id="IPR040666">
    <property type="entry name" value="Atg29_N"/>
</dbReference>
<evidence type="ECO:0000256" key="4">
    <source>
        <dbReference type="ARBA" id="ARBA00022448"/>
    </source>
</evidence>
<evidence type="ECO:0000256" key="7">
    <source>
        <dbReference type="ARBA" id="ARBA00060351"/>
    </source>
</evidence>
<evidence type="ECO:0000256" key="3">
    <source>
        <dbReference type="ARBA" id="ARBA00013784"/>
    </source>
</evidence>
<comment type="subcellular location">
    <subcellularLocation>
        <location evidence="1">Preautophagosomal structure</location>
    </subcellularLocation>
</comment>
<dbReference type="Gene3D" id="1.10.10.2570">
    <property type="match status" value="1"/>
</dbReference>
<dbReference type="FunFam" id="1.10.10.2570:FF:000001">
    <property type="entry name" value="Autophagy-related protein 29"/>
    <property type="match status" value="1"/>
</dbReference>
<sequence>MSSVQFTALIRLPFARGNFEDPPQAQWDAEKDRQLWKVISKSSKTSDLNWVEWAAKFQVSPTFLLQQAAWLYERHLNHVRNQMKKVSGSNAPTTGASTLTATGGVAMRRTGSGGSGAPRTTSALSGPQRDSPSLRGGETISSAPPLSRTPSTNTITQSRANTQQLPMRTQSTRSVQRPNSSSPKPDERRLSSAAAPPSPLKDYVDSPGIPSSSSSSSSSLSDADHPAHRSQLFKRPPRFKQQRPRDLSTFEEGDGGADIDDLGSHGVPNLPFASTAKRPANTKYAQDTLFRTGSKPEQKVSQADRTRNALPTRQKSIDQQSQTTTETASSMTTSASESDAPITGSATKNPISPTSNHRAELGRLGSPRQRGPRSRKEGSEGTPSMGSSFSDIDDAGISQSALEEALLSNMQHGRMSTLSRMSRYL</sequence>
<dbReference type="GO" id="GO:0000407">
    <property type="term" value="C:phagophore assembly site"/>
    <property type="evidence" value="ECO:0007669"/>
    <property type="project" value="UniProtKB-SubCell"/>
</dbReference>
<evidence type="ECO:0000256" key="2">
    <source>
        <dbReference type="ARBA" id="ARBA00010082"/>
    </source>
</evidence>
<feature type="compositionally biased region" description="Polar residues" evidence="8">
    <location>
        <begin position="139"/>
        <end position="183"/>
    </location>
</feature>
<feature type="compositionally biased region" description="Polar residues" evidence="8">
    <location>
        <begin position="118"/>
        <end position="131"/>
    </location>
</feature>
<keyword evidence="6" id="KW-0072">Autophagy</keyword>
<feature type="compositionally biased region" description="Polar residues" evidence="8">
    <location>
        <begin position="308"/>
        <end position="318"/>
    </location>
</feature>
<evidence type="ECO:0000256" key="5">
    <source>
        <dbReference type="ARBA" id="ARBA00022927"/>
    </source>
</evidence>
<evidence type="ECO:0000313" key="11">
    <source>
        <dbReference type="Proteomes" id="UP000799424"/>
    </source>
</evidence>
<dbReference type="GO" id="GO:0000045">
    <property type="term" value="P:autophagosome assembly"/>
    <property type="evidence" value="ECO:0007669"/>
    <property type="project" value="InterPro"/>
</dbReference>
<evidence type="ECO:0000256" key="8">
    <source>
        <dbReference type="SAM" id="MobiDB-lite"/>
    </source>
</evidence>
<comment type="similarity">
    <text evidence="2">Belongs to the ATG29 family.</text>
</comment>
<comment type="function">
    <text evidence="7">Plays a role in autophagy. Functions at the preautophagosomal structure (PAS) in order to form normal autophagosomes under starvation conditions. Also plays a role in mitophagy and regulation of filamentous growth.</text>
</comment>
<feature type="compositionally biased region" description="Low complexity" evidence="8">
    <location>
        <begin position="211"/>
        <end position="221"/>
    </location>
</feature>
<dbReference type="Proteomes" id="UP000799424">
    <property type="component" value="Unassembled WGS sequence"/>
</dbReference>
<dbReference type="GO" id="GO:0015031">
    <property type="term" value="P:protein transport"/>
    <property type="evidence" value="ECO:0007669"/>
    <property type="project" value="UniProtKB-KW"/>
</dbReference>
<feature type="compositionally biased region" description="Basic residues" evidence="8">
    <location>
        <begin position="231"/>
        <end position="242"/>
    </location>
</feature>
<feature type="compositionally biased region" description="Low complexity" evidence="8">
    <location>
        <begin position="91"/>
        <end position="104"/>
    </location>
</feature>
<feature type="compositionally biased region" description="Basic and acidic residues" evidence="8">
    <location>
        <begin position="294"/>
        <end position="307"/>
    </location>
</feature>
<feature type="compositionally biased region" description="Polar residues" evidence="8">
    <location>
        <begin position="381"/>
        <end position="390"/>
    </location>
</feature>
<organism evidence="10 11">
    <name type="scientific">Ophiobolus disseminans</name>
    <dbReference type="NCBI Taxonomy" id="1469910"/>
    <lineage>
        <taxon>Eukaryota</taxon>
        <taxon>Fungi</taxon>
        <taxon>Dikarya</taxon>
        <taxon>Ascomycota</taxon>
        <taxon>Pezizomycotina</taxon>
        <taxon>Dothideomycetes</taxon>
        <taxon>Pleosporomycetidae</taxon>
        <taxon>Pleosporales</taxon>
        <taxon>Pleosporineae</taxon>
        <taxon>Phaeosphaeriaceae</taxon>
        <taxon>Ophiobolus</taxon>
    </lineage>
</organism>
<name>A0A6A6ZGJ5_9PLEO</name>
<evidence type="ECO:0000256" key="1">
    <source>
        <dbReference type="ARBA" id="ARBA00004329"/>
    </source>
</evidence>
<keyword evidence="11" id="KW-1185">Reference proteome</keyword>
<keyword evidence="5" id="KW-0653">Protein transport</keyword>
<protein>
    <recommendedName>
        <fullName evidence="3">Autophagy-related protein 29</fullName>
    </recommendedName>
</protein>
<dbReference type="InterPro" id="IPR039113">
    <property type="entry name" value="ATG29"/>
</dbReference>
<dbReference type="PANTHER" id="PTHR40012:SF1">
    <property type="entry name" value="AUTOPHAGY-RELATED PROTEIN 29"/>
    <property type="match status" value="1"/>
</dbReference>
<dbReference type="AlphaFoldDB" id="A0A6A6ZGJ5"/>
<evidence type="ECO:0000313" key="10">
    <source>
        <dbReference type="EMBL" id="KAF2819998.1"/>
    </source>
</evidence>